<comment type="caution">
    <text evidence="4">The sequence shown here is derived from an EMBL/GenBank/DDBJ whole genome shotgun (WGS) entry which is preliminary data.</text>
</comment>
<dbReference type="EC" id="3.5.1.-" evidence="4"/>
<dbReference type="Gene3D" id="3.20.20.370">
    <property type="entry name" value="Glycoside hydrolase/deacetylase"/>
    <property type="match status" value="1"/>
</dbReference>
<organism evidence="4 5">
    <name type="scientific">Ruminiclostridium hungatei</name>
    <name type="common">Clostridium hungatei</name>
    <dbReference type="NCBI Taxonomy" id="48256"/>
    <lineage>
        <taxon>Bacteria</taxon>
        <taxon>Bacillati</taxon>
        <taxon>Bacillota</taxon>
        <taxon>Clostridia</taxon>
        <taxon>Eubacteriales</taxon>
        <taxon>Oscillospiraceae</taxon>
        <taxon>Ruminiclostridium</taxon>
    </lineage>
</organism>
<reference evidence="4 5" key="1">
    <citation type="submission" date="2017-03" db="EMBL/GenBank/DDBJ databases">
        <title>Genome sequence of Clostridium hungatei DSM 14427.</title>
        <authorList>
            <person name="Poehlein A."/>
            <person name="Daniel R."/>
        </authorList>
    </citation>
    <scope>NUCLEOTIDE SEQUENCE [LARGE SCALE GENOMIC DNA]</scope>
    <source>
        <strain evidence="4 5">DSM 14427</strain>
    </source>
</reference>
<dbReference type="InterPro" id="IPR051398">
    <property type="entry name" value="Polysacch_Deacetylase"/>
</dbReference>
<gene>
    <name evidence="4" type="primary">icaB</name>
    <name evidence="4" type="ORF">CLHUN_31250</name>
</gene>
<dbReference type="PANTHER" id="PTHR34216:SF3">
    <property type="entry name" value="POLY-BETA-1,6-N-ACETYL-D-GLUCOSAMINE N-DEACETYLASE"/>
    <property type="match status" value="1"/>
</dbReference>
<protein>
    <submittedName>
        <fullName evidence="4">Poly-beta-1,6-N-acetyl-D-glucosamine N-deacetylase</fullName>
        <ecNumber evidence="4">3.5.1.-</ecNumber>
    </submittedName>
</protein>
<name>A0A1V4SIB1_RUMHU</name>
<dbReference type="RefSeq" id="WP_080065563.1">
    <property type="nucleotide sequence ID" value="NZ_MZGX01000022.1"/>
</dbReference>
<dbReference type="STRING" id="48256.CLHUN_31250"/>
<dbReference type="GO" id="GO:0016810">
    <property type="term" value="F:hydrolase activity, acting on carbon-nitrogen (but not peptide) bonds"/>
    <property type="evidence" value="ECO:0007669"/>
    <property type="project" value="InterPro"/>
</dbReference>
<keyword evidence="5" id="KW-1185">Reference proteome</keyword>
<dbReference type="OrthoDB" id="9778320at2"/>
<accession>A0A1V4SIB1</accession>
<sequence length="611" mass="69754">MSSKKWFVMFIITVLLLTLGVAGMNILVDPFGAFGDKVMQWYTYDFTKNPRVAKIAYMDQHKEEYDSFIVGSSSTSSFPVEQLDRYMNARFYNLFMYGADMYDVKQTTQYIINNYKVKNLVLNLGFINAMRYKVESDPYTGSLHYKTEQSSQFDFLKKYLFANPSYSLEKLRAYKNDSYLQNKYKVFEVGTGAYDKSSRDVENIQAMPDYLEKYPVFKSYPKDRHNLGSIDELIEDTKLIKALCDKNNINLLVLFPPMYNEYVQNFSPQQLTEVYTRLAEVTDFWDFSTNSLTSDCRFFYDSTHFRNAMGKMALARIFGDNEIYVPEDIGVYVTSQNAAEQAAAMSRPISMDDESYTKKVPVLMYHDIAPKSTGPLVISTQQFEAQLKALAGDGYTGVSIQQLLDYVEKGSELPEKPVVITFDDGYLSNYELAYPLLKKYNMKATIFVIGSSVGKDRYKDTQNPITPHFSYGQAQEMLKSGIVDIQSHTYDMHQWAPFEEGKGEGKARTSITRLEGEAEDAFIDNLQKDISLSRKNILEETGNKVMALAYPLGKYSEVSEVVLSRLGIKATFTTKAGTNTLIKGLPQSLRAMNRFGITEDISPEELLERIK</sequence>
<dbReference type="Proteomes" id="UP000191554">
    <property type="component" value="Unassembled WGS sequence"/>
</dbReference>
<dbReference type="CDD" id="cd10969">
    <property type="entry name" value="CE4_Ecf1_like_5s"/>
    <property type="match status" value="1"/>
</dbReference>
<evidence type="ECO:0000256" key="2">
    <source>
        <dbReference type="ARBA" id="ARBA00022729"/>
    </source>
</evidence>
<dbReference type="PROSITE" id="PS51677">
    <property type="entry name" value="NODB"/>
    <property type="match status" value="1"/>
</dbReference>
<feature type="domain" description="NodB homology" evidence="3">
    <location>
        <begin position="416"/>
        <end position="611"/>
    </location>
</feature>
<dbReference type="AlphaFoldDB" id="A0A1V4SIB1"/>
<keyword evidence="4" id="KW-0378">Hydrolase</keyword>
<keyword evidence="2" id="KW-0732">Signal</keyword>
<dbReference type="InterPro" id="IPR011330">
    <property type="entry name" value="Glyco_hydro/deAcase_b/a-brl"/>
</dbReference>
<dbReference type="Pfam" id="PF01522">
    <property type="entry name" value="Polysacc_deac_1"/>
    <property type="match status" value="1"/>
</dbReference>
<dbReference type="SUPFAM" id="SSF88713">
    <property type="entry name" value="Glycoside hydrolase/deacetylase"/>
    <property type="match status" value="1"/>
</dbReference>
<dbReference type="GO" id="GO:0005576">
    <property type="term" value="C:extracellular region"/>
    <property type="evidence" value="ECO:0007669"/>
    <property type="project" value="UniProtKB-SubCell"/>
</dbReference>
<evidence type="ECO:0000313" key="5">
    <source>
        <dbReference type="Proteomes" id="UP000191554"/>
    </source>
</evidence>
<dbReference type="PANTHER" id="PTHR34216">
    <property type="match status" value="1"/>
</dbReference>
<comment type="subcellular location">
    <subcellularLocation>
        <location evidence="1">Secreted</location>
    </subcellularLocation>
</comment>
<evidence type="ECO:0000259" key="3">
    <source>
        <dbReference type="PROSITE" id="PS51677"/>
    </source>
</evidence>
<proteinExistence type="predicted"/>
<evidence type="ECO:0000313" key="4">
    <source>
        <dbReference type="EMBL" id="OPX42981.1"/>
    </source>
</evidence>
<dbReference type="InterPro" id="IPR002509">
    <property type="entry name" value="NODB_dom"/>
</dbReference>
<dbReference type="GO" id="GO:0005975">
    <property type="term" value="P:carbohydrate metabolic process"/>
    <property type="evidence" value="ECO:0007669"/>
    <property type="project" value="InterPro"/>
</dbReference>
<evidence type="ECO:0000256" key="1">
    <source>
        <dbReference type="ARBA" id="ARBA00004613"/>
    </source>
</evidence>
<dbReference type="EMBL" id="MZGX01000022">
    <property type="protein sequence ID" value="OPX42981.1"/>
    <property type="molecule type" value="Genomic_DNA"/>
</dbReference>